<evidence type="ECO:0000313" key="1">
    <source>
        <dbReference type="EMBL" id="CAE0722598.1"/>
    </source>
</evidence>
<dbReference type="AlphaFoldDB" id="A0A7S4EM65"/>
<protein>
    <submittedName>
        <fullName evidence="1">Uncharacterized protein</fullName>
    </submittedName>
</protein>
<proteinExistence type="predicted"/>
<accession>A0A7S4EM65</accession>
<organism evidence="1">
    <name type="scientific">Pseudo-nitzschia australis</name>
    <dbReference type="NCBI Taxonomy" id="44445"/>
    <lineage>
        <taxon>Eukaryota</taxon>
        <taxon>Sar</taxon>
        <taxon>Stramenopiles</taxon>
        <taxon>Ochrophyta</taxon>
        <taxon>Bacillariophyta</taxon>
        <taxon>Bacillariophyceae</taxon>
        <taxon>Bacillariophycidae</taxon>
        <taxon>Bacillariales</taxon>
        <taxon>Bacillariaceae</taxon>
        <taxon>Pseudo-nitzschia</taxon>
    </lineage>
</organism>
<reference evidence="1" key="1">
    <citation type="submission" date="2021-01" db="EMBL/GenBank/DDBJ databases">
        <authorList>
            <person name="Corre E."/>
            <person name="Pelletier E."/>
            <person name="Niang G."/>
            <person name="Scheremetjew M."/>
            <person name="Finn R."/>
            <person name="Kale V."/>
            <person name="Holt S."/>
            <person name="Cochrane G."/>
            <person name="Meng A."/>
            <person name="Brown T."/>
            <person name="Cohen L."/>
        </authorList>
    </citation>
    <scope>NUCLEOTIDE SEQUENCE</scope>
    <source>
        <strain evidence="1">10249 10 AB</strain>
    </source>
</reference>
<sequence length="142" mass="16438">MAAIMDEENRHAVGEVIAYQDPNAYKSTECGESSYMEHDATRVIQGVCDYNSKKKNVNFDEHLDYHATISGMRRSTIKLREPFTSSLNVFNMDSYLKRMLETTEEERAEADDVFKRAFPDSYPYVNPTDKACQQLFHDSNFQ</sequence>
<name>A0A7S4EM65_9STRA</name>
<gene>
    <name evidence="1" type="ORF">PAUS00366_LOCUS15354</name>
</gene>
<dbReference type="EMBL" id="HBIX01021947">
    <property type="protein sequence ID" value="CAE0722598.1"/>
    <property type="molecule type" value="Transcribed_RNA"/>
</dbReference>